<dbReference type="InterPro" id="IPR024764">
    <property type="entry name" value="TFIIIC_Znf"/>
</dbReference>
<dbReference type="Proteomes" id="UP000078544">
    <property type="component" value="Unassembled WGS sequence"/>
</dbReference>
<keyword evidence="4" id="KW-1185">Reference proteome</keyword>
<feature type="domain" description="Transcription factor IIIC putative zinc-finger" evidence="2">
    <location>
        <begin position="617"/>
        <end position="697"/>
    </location>
</feature>
<feature type="domain" description="Transcription factor IIIC 90kDa subunit N-terminal" evidence="1">
    <location>
        <begin position="26"/>
        <end position="538"/>
    </location>
</feature>
<dbReference type="STRING" id="1081109.A0A166UD97"/>
<dbReference type="InterPro" id="IPR024761">
    <property type="entry name" value="TFIIIC_delta_N"/>
</dbReference>
<protein>
    <recommendedName>
        <fullName evidence="5">Transcription factor IIIC 90kDa subunit N-terminal domain-containing protein</fullName>
    </recommendedName>
</protein>
<sequence length="699" mass="76182">MDRSKARPLRPLEFRARPIAPHAVAWSCDAELAIATDDAIHICLPEYPKVESTSDEAAENELLQPQFSLTLTTLGTLRPDPAINRPLCAFSGVSLPADEFKEPFVFGGVGNGEVTKCGSALGQTLRVEWSPNGLGQNLRPVLTVMTTSGAIVALGEKIDGRATLLSNSRSRSFKHWKMLWGLGSQLPIPDGDSAQGYTKMDERIVSFSWAREIGPGRGMLAYLNDADHIVVMGVQFYSRSRKDDPADTREGWEIFEVGRFDAKGPHTAASDGDADASPSGGAFCLRWSPWHVAEDFKTATLAYVGRNHVGFRRVTLQREWQRGQSPTVTIAAADTTSACMFLSADAFVEWEDAIWQEGDAQMARGIIATPFVVKPFQLNLCGSPSQPTSAHSTAAGAVARDRSWFPRLIGTGLVMHRPDPSNKPAEPLYSLVRLSATPTNHDWYHTNLPLEEGEELPQWAQRIQRAVSREVTRVEALAGVDSESDTDSEFEEPEVDMTMVADEDNAPKVFPHRYRIWGLAASPGGGCSAALVSKHVTQHSDRRPRSRLLFAWPADADYAGGLGHILAPGPLTTEGTVWEAMHGRIREMPAFMSRTLDRSLVQETPLRRLFKPAVPRQKCVFCEMGLVTLGTESICEDGHSFATGLAIMAPGVSRICAVCDLRCLNVSELKSIAHQHLGPQAQVESAGDACGGCGGKFLL</sequence>
<gene>
    <name evidence="3" type="ORF">AAL_01699</name>
</gene>
<proteinExistence type="predicted"/>
<dbReference type="EMBL" id="AZGY01000002">
    <property type="protein sequence ID" value="OAA32367.1"/>
    <property type="molecule type" value="Genomic_DNA"/>
</dbReference>
<evidence type="ECO:0000313" key="3">
    <source>
        <dbReference type="EMBL" id="OAA32367.1"/>
    </source>
</evidence>
<dbReference type="Pfam" id="PF12657">
    <property type="entry name" value="TFIIIC_delta"/>
    <property type="match status" value="1"/>
</dbReference>
<dbReference type="AlphaFoldDB" id="A0A166UD97"/>
<comment type="caution">
    <text evidence="3">The sequence shown here is derived from an EMBL/GenBank/DDBJ whole genome shotgun (WGS) entry which is preliminary data.</text>
</comment>
<organism evidence="3 4">
    <name type="scientific">Moelleriella libera RCEF 2490</name>
    <dbReference type="NCBI Taxonomy" id="1081109"/>
    <lineage>
        <taxon>Eukaryota</taxon>
        <taxon>Fungi</taxon>
        <taxon>Dikarya</taxon>
        <taxon>Ascomycota</taxon>
        <taxon>Pezizomycotina</taxon>
        <taxon>Sordariomycetes</taxon>
        <taxon>Hypocreomycetidae</taxon>
        <taxon>Hypocreales</taxon>
        <taxon>Clavicipitaceae</taxon>
        <taxon>Moelleriella</taxon>
    </lineage>
</organism>
<name>A0A166UD97_9HYPO</name>
<reference evidence="3 4" key="1">
    <citation type="journal article" date="2016" name="Genome Biol. Evol.">
        <title>Divergent and convergent evolution of fungal pathogenicity.</title>
        <authorList>
            <person name="Shang Y."/>
            <person name="Xiao G."/>
            <person name="Zheng P."/>
            <person name="Cen K."/>
            <person name="Zhan S."/>
            <person name="Wang C."/>
        </authorList>
    </citation>
    <scope>NUCLEOTIDE SEQUENCE [LARGE SCALE GENOMIC DNA]</scope>
    <source>
        <strain evidence="3 4">RCEF 2490</strain>
    </source>
</reference>
<dbReference type="Pfam" id="PF12660">
    <property type="entry name" value="zf-TFIIIC"/>
    <property type="match status" value="1"/>
</dbReference>
<evidence type="ECO:0000259" key="2">
    <source>
        <dbReference type="Pfam" id="PF12660"/>
    </source>
</evidence>
<evidence type="ECO:0000313" key="4">
    <source>
        <dbReference type="Proteomes" id="UP000078544"/>
    </source>
</evidence>
<evidence type="ECO:0000259" key="1">
    <source>
        <dbReference type="Pfam" id="PF12657"/>
    </source>
</evidence>
<evidence type="ECO:0008006" key="5">
    <source>
        <dbReference type="Google" id="ProtNLM"/>
    </source>
</evidence>
<dbReference type="OrthoDB" id="192611at2759"/>
<accession>A0A166UD97</accession>